<comment type="caution">
    <text evidence="1">The sequence shown here is derived from an EMBL/GenBank/DDBJ whole genome shotgun (WGS) entry which is preliminary data.</text>
</comment>
<proteinExistence type="predicted"/>
<accession>A0A9P7C617</accession>
<dbReference type="AlphaFoldDB" id="A0A9P7C617"/>
<organism evidence="1 2">
    <name type="scientific">Rhizopus delemar</name>
    <dbReference type="NCBI Taxonomy" id="936053"/>
    <lineage>
        <taxon>Eukaryota</taxon>
        <taxon>Fungi</taxon>
        <taxon>Fungi incertae sedis</taxon>
        <taxon>Mucoromycota</taxon>
        <taxon>Mucoromycotina</taxon>
        <taxon>Mucoromycetes</taxon>
        <taxon>Mucorales</taxon>
        <taxon>Mucorineae</taxon>
        <taxon>Rhizopodaceae</taxon>
        <taxon>Rhizopus</taxon>
    </lineage>
</organism>
<evidence type="ECO:0000313" key="1">
    <source>
        <dbReference type="EMBL" id="KAG1538001.1"/>
    </source>
</evidence>
<evidence type="ECO:0000313" key="2">
    <source>
        <dbReference type="Proteomes" id="UP000740926"/>
    </source>
</evidence>
<protein>
    <submittedName>
        <fullName evidence="1">Uncharacterized protein</fullName>
    </submittedName>
</protein>
<dbReference type="EMBL" id="JAANIU010007377">
    <property type="protein sequence ID" value="KAG1538001.1"/>
    <property type="molecule type" value="Genomic_DNA"/>
</dbReference>
<keyword evidence="2" id="KW-1185">Reference proteome</keyword>
<sequence>MRAAISMPLMKARQALATSKVIAADRGVDQQADLGRGDARVFQRLAPGHGGRIGGQHAVVPQAAGVDAGDVAEHVGADTQAVQRRLQPLVDFLGRQRMRRVDVCQAGDRDILEEHRV</sequence>
<gene>
    <name evidence="1" type="ORF">G6F50_014749</name>
</gene>
<dbReference type="Proteomes" id="UP000740926">
    <property type="component" value="Unassembled WGS sequence"/>
</dbReference>
<name>A0A9P7C617_9FUNG</name>
<reference evidence="1 2" key="1">
    <citation type="journal article" date="2020" name="Microb. Genom.">
        <title>Genetic diversity of clinical and environmental Mucorales isolates obtained from an investigation of mucormycosis cases among solid organ transplant recipients.</title>
        <authorList>
            <person name="Nguyen M.H."/>
            <person name="Kaul D."/>
            <person name="Muto C."/>
            <person name="Cheng S.J."/>
            <person name="Richter R.A."/>
            <person name="Bruno V.M."/>
            <person name="Liu G."/>
            <person name="Beyhan S."/>
            <person name="Sundermann A.J."/>
            <person name="Mounaud S."/>
            <person name="Pasculle A.W."/>
            <person name="Nierman W.C."/>
            <person name="Driscoll E."/>
            <person name="Cumbie R."/>
            <person name="Clancy C.J."/>
            <person name="Dupont C.L."/>
        </authorList>
    </citation>
    <scope>NUCLEOTIDE SEQUENCE [LARGE SCALE GENOMIC DNA]</scope>
    <source>
        <strain evidence="1 2">GL24</strain>
    </source>
</reference>